<sequence length="92" mass="9695">MSGMFMLFTWGVAIVCALIATILLKAPKLFSILFGVILAQGLMFVGGHMLKLYVGPIIEIGGTSTPVLTDIVLALIGAFLGAFAAKALRRGR</sequence>
<feature type="transmembrane region" description="Helical" evidence="1">
    <location>
        <begin position="29"/>
        <end position="47"/>
    </location>
</feature>
<dbReference type="EMBL" id="JBHUIO010000011">
    <property type="protein sequence ID" value="MFD2171544.1"/>
    <property type="molecule type" value="Genomic_DNA"/>
</dbReference>
<reference evidence="3" key="1">
    <citation type="journal article" date="2019" name="Int. J. Syst. Evol. Microbiol.">
        <title>The Global Catalogue of Microorganisms (GCM) 10K type strain sequencing project: providing services to taxonomists for standard genome sequencing and annotation.</title>
        <authorList>
            <consortium name="The Broad Institute Genomics Platform"/>
            <consortium name="The Broad Institute Genome Sequencing Center for Infectious Disease"/>
            <person name="Wu L."/>
            <person name="Ma J."/>
        </authorList>
    </citation>
    <scope>NUCLEOTIDE SEQUENCE [LARGE SCALE GENOMIC DNA]</scope>
    <source>
        <strain evidence="3">CGMCC 1.13574</strain>
    </source>
</reference>
<comment type="caution">
    <text evidence="2">The sequence shown here is derived from an EMBL/GenBank/DDBJ whole genome shotgun (WGS) entry which is preliminary data.</text>
</comment>
<gene>
    <name evidence="2" type="ORF">ACFSOY_16405</name>
</gene>
<accession>A0ABW5A0S8</accession>
<keyword evidence="3" id="KW-1185">Reference proteome</keyword>
<dbReference type="Proteomes" id="UP001597343">
    <property type="component" value="Unassembled WGS sequence"/>
</dbReference>
<keyword evidence="1" id="KW-0472">Membrane</keyword>
<evidence type="ECO:0000313" key="3">
    <source>
        <dbReference type="Proteomes" id="UP001597343"/>
    </source>
</evidence>
<keyword evidence="1" id="KW-1133">Transmembrane helix</keyword>
<feature type="transmembrane region" description="Helical" evidence="1">
    <location>
        <begin position="6"/>
        <end position="24"/>
    </location>
</feature>
<name>A0ABW5A0S8_9BACL</name>
<keyword evidence="1" id="KW-0812">Transmembrane</keyword>
<protein>
    <submittedName>
        <fullName evidence="2">Uncharacterized protein</fullName>
    </submittedName>
</protein>
<organism evidence="2 3">
    <name type="scientific">Tumebacillus lipolyticus</name>
    <dbReference type="NCBI Taxonomy" id="1280370"/>
    <lineage>
        <taxon>Bacteria</taxon>
        <taxon>Bacillati</taxon>
        <taxon>Bacillota</taxon>
        <taxon>Bacilli</taxon>
        <taxon>Bacillales</taxon>
        <taxon>Alicyclobacillaceae</taxon>
        <taxon>Tumebacillus</taxon>
    </lineage>
</organism>
<proteinExistence type="predicted"/>
<evidence type="ECO:0000256" key="1">
    <source>
        <dbReference type="SAM" id="Phobius"/>
    </source>
</evidence>
<evidence type="ECO:0000313" key="2">
    <source>
        <dbReference type="EMBL" id="MFD2171544.1"/>
    </source>
</evidence>
<feature type="transmembrane region" description="Helical" evidence="1">
    <location>
        <begin position="67"/>
        <end position="88"/>
    </location>
</feature>
<dbReference type="RefSeq" id="WP_386048453.1">
    <property type="nucleotide sequence ID" value="NZ_JBHUIO010000011.1"/>
</dbReference>